<dbReference type="InterPro" id="IPR027417">
    <property type="entry name" value="P-loop_NTPase"/>
</dbReference>
<proteinExistence type="predicted"/>
<dbReference type="AlphaFoldDB" id="A0A2N5X073"/>
<dbReference type="SUPFAM" id="SSF52540">
    <property type="entry name" value="P-loop containing nucleoside triphosphate hydrolases"/>
    <property type="match status" value="1"/>
</dbReference>
<sequence length="220" mass="25066">MHRSGTSCLTGSLEEAGLFLGDRHTWNPHNLKGNRENQQIVDINDRVLGAVDSAWDNPPSGRVAWPQDELAAARVLFAAYAQHSPFGFKDPRTLLVLSGWQCLFPHMQYVGIFRHPLAVAGSLHKRSGMPLAQGLNLWFAYNRRLLQEYRRAPLPILCFDDEQSLFQEKLQGVLASLGFDSSEWRGEFYDEGLRSAQLNAADQLPWHIRRLYRKLQRLAV</sequence>
<comment type="caution">
    <text evidence="1">The sequence shown here is derived from an EMBL/GenBank/DDBJ whole genome shotgun (WGS) entry which is preliminary data.</text>
</comment>
<name>A0A2N5X073_9GAMM</name>
<reference evidence="1 2" key="1">
    <citation type="submission" date="2018-01" db="EMBL/GenBank/DDBJ databases">
        <title>The draft genome sequence of Halioglobus lutimaris HF004.</title>
        <authorList>
            <person name="Du Z.-J."/>
            <person name="Shi M.-J."/>
        </authorList>
    </citation>
    <scope>NUCLEOTIDE SEQUENCE [LARGE SCALE GENOMIC DNA]</scope>
    <source>
        <strain evidence="1 2">HF004</strain>
    </source>
</reference>
<dbReference type="OrthoDB" id="9179784at2"/>
<dbReference type="EMBL" id="PKUS01000022">
    <property type="protein sequence ID" value="PLW67882.1"/>
    <property type="molecule type" value="Genomic_DNA"/>
</dbReference>
<gene>
    <name evidence="1" type="ORF">C0039_14660</name>
</gene>
<protein>
    <submittedName>
        <fullName evidence="1">Sulfotransferase family protein</fullName>
    </submittedName>
</protein>
<evidence type="ECO:0000313" key="1">
    <source>
        <dbReference type="EMBL" id="PLW67882.1"/>
    </source>
</evidence>
<evidence type="ECO:0000313" key="2">
    <source>
        <dbReference type="Proteomes" id="UP000235005"/>
    </source>
</evidence>
<dbReference type="GO" id="GO:0016740">
    <property type="term" value="F:transferase activity"/>
    <property type="evidence" value="ECO:0007669"/>
    <property type="project" value="UniProtKB-KW"/>
</dbReference>
<dbReference type="Proteomes" id="UP000235005">
    <property type="component" value="Unassembled WGS sequence"/>
</dbReference>
<organism evidence="1 2">
    <name type="scientific">Pseudohalioglobus lutimaris</name>
    <dbReference type="NCBI Taxonomy" id="1737061"/>
    <lineage>
        <taxon>Bacteria</taxon>
        <taxon>Pseudomonadati</taxon>
        <taxon>Pseudomonadota</taxon>
        <taxon>Gammaproteobacteria</taxon>
        <taxon>Cellvibrionales</taxon>
        <taxon>Halieaceae</taxon>
        <taxon>Pseudohalioglobus</taxon>
    </lineage>
</organism>
<dbReference type="Gene3D" id="3.40.50.300">
    <property type="entry name" value="P-loop containing nucleotide triphosphate hydrolases"/>
    <property type="match status" value="1"/>
</dbReference>
<keyword evidence="2" id="KW-1185">Reference proteome</keyword>
<accession>A0A2N5X073</accession>
<keyword evidence="1" id="KW-0808">Transferase</keyword>